<accession>A0A2P2E4V4</accession>
<feature type="active site" description="Proton donor" evidence="3">
    <location>
        <position position="127"/>
    </location>
</feature>
<dbReference type="PANTHER" id="PTHR47439:SF1">
    <property type="entry name" value="ACID PHOSPHATASE"/>
    <property type="match status" value="1"/>
</dbReference>
<dbReference type="PANTHER" id="PTHR47439">
    <property type="entry name" value="LOW MOLECULAR WEIGHT PHOSPHOTYROSINE PROTEIN PHOSPHATASE-RELATED"/>
    <property type="match status" value="1"/>
</dbReference>
<dbReference type="Pfam" id="PF01451">
    <property type="entry name" value="LMWPc"/>
    <property type="match status" value="1"/>
</dbReference>
<proteinExistence type="inferred from homology"/>
<dbReference type="GO" id="GO:0004725">
    <property type="term" value="F:protein tyrosine phosphatase activity"/>
    <property type="evidence" value="ECO:0007669"/>
    <property type="project" value="InterPro"/>
</dbReference>
<dbReference type="InterPro" id="IPR023485">
    <property type="entry name" value="Ptyr_pPase"/>
</dbReference>
<evidence type="ECO:0000256" key="1">
    <source>
        <dbReference type="ARBA" id="ARBA00011063"/>
    </source>
</evidence>
<name>A0A2P2E4V4_9LEPT</name>
<evidence type="ECO:0000259" key="4">
    <source>
        <dbReference type="SMART" id="SM00226"/>
    </source>
</evidence>
<protein>
    <submittedName>
        <fullName evidence="5">Low molecular weight phosphotyrosine protein phosphatase</fullName>
    </submittedName>
</protein>
<keyword evidence="6" id="KW-1185">Reference proteome</keyword>
<evidence type="ECO:0000256" key="3">
    <source>
        <dbReference type="PIRSR" id="PIRSR617867-1"/>
    </source>
</evidence>
<reference evidence="5 6" key="1">
    <citation type="submission" date="2018-02" db="EMBL/GenBank/DDBJ databases">
        <title>Novel Leptospira species isolated from soil and water in Japan.</title>
        <authorList>
            <person name="Nakao R."/>
            <person name="Masuzawa T."/>
        </authorList>
    </citation>
    <scope>NUCLEOTIDE SEQUENCE [LARGE SCALE GENOMIC DNA]</scope>
    <source>
        <strain evidence="5 6">YH101</strain>
    </source>
</reference>
<dbReference type="InterPro" id="IPR036196">
    <property type="entry name" value="Ptyr_pPase_sf"/>
</dbReference>
<comment type="caution">
    <text evidence="5">The sequence shown here is derived from an EMBL/GenBank/DDBJ whole genome shotgun (WGS) entry which is preliminary data.</text>
</comment>
<gene>
    <name evidence="5" type="ORF">LPTSP4_34480</name>
</gene>
<dbReference type="InterPro" id="IPR052995">
    <property type="entry name" value="LMW-PTP"/>
</dbReference>
<feature type="domain" description="Phosphotyrosine protein phosphatase I" evidence="4">
    <location>
        <begin position="4"/>
        <end position="153"/>
    </location>
</feature>
<dbReference type="CDD" id="cd16343">
    <property type="entry name" value="LMWPTP"/>
    <property type="match status" value="1"/>
</dbReference>
<dbReference type="Gene3D" id="3.40.50.2300">
    <property type="match status" value="1"/>
</dbReference>
<dbReference type="Proteomes" id="UP000245133">
    <property type="component" value="Unassembled WGS sequence"/>
</dbReference>
<evidence type="ECO:0000313" key="6">
    <source>
        <dbReference type="Proteomes" id="UP000245133"/>
    </source>
</evidence>
<dbReference type="SUPFAM" id="SSF52788">
    <property type="entry name" value="Phosphotyrosine protein phosphatases I"/>
    <property type="match status" value="1"/>
</dbReference>
<dbReference type="AlphaFoldDB" id="A0A2P2E4V4"/>
<feature type="active site" evidence="3">
    <location>
        <position position="16"/>
    </location>
</feature>
<comment type="similarity">
    <text evidence="1">Belongs to the low molecular weight phosphotyrosine protein phosphatase family.</text>
</comment>
<evidence type="ECO:0000313" key="5">
    <source>
        <dbReference type="EMBL" id="GBF51910.1"/>
    </source>
</evidence>
<evidence type="ECO:0000256" key="2">
    <source>
        <dbReference type="ARBA" id="ARBA00022801"/>
    </source>
</evidence>
<dbReference type="InterPro" id="IPR017867">
    <property type="entry name" value="Tyr_phospatase_low_mol_wt"/>
</dbReference>
<keyword evidence="2" id="KW-0378">Hydrolase</keyword>
<sequence length="165" mass="19166">MNKIKILFVCLGNICRSPAAEASFTNLVKDCGLSNFFEIDSCGTSGYHDGELADPRTRLAAKKRNKEITHRSRKFLQRDLEIFDYILAMDKSNYAYLLKSVSSDTILNKIFLFRSFDKSDEYQEVPDPYYGTTKDFDEVQLIVEKASFCFLEFLKEKYPYLRQSI</sequence>
<organism evidence="5 6">
    <name type="scientific">Leptospira ryugenii</name>
    <dbReference type="NCBI Taxonomy" id="1917863"/>
    <lineage>
        <taxon>Bacteria</taxon>
        <taxon>Pseudomonadati</taxon>
        <taxon>Spirochaetota</taxon>
        <taxon>Spirochaetia</taxon>
        <taxon>Leptospirales</taxon>
        <taxon>Leptospiraceae</taxon>
        <taxon>Leptospira</taxon>
    </lineage>
</organism>
<dbReference type="RefSeq" id="WP_244594492.1">
    <property type="nucleotide sequence ID" value="NZ_BFBB01000009.1"/>
</dbReference>
<dbReference type="EMBL" id="BFBB01000009">
    <property type="protein sequence ID" value="GBF51910.1"/>
    <property type="molecule type" value="Genomic_DNA"/>
</dbReference>
<feature type="active site" description="Nucleophile" evidence="3">
    <location>
        <position position="10"/>
    </location>
</feature>
<dbReference type="SMART" id="SM00226">
    <property type="entry name" value="LMWPc"/>
    <property type="match status" value="1"/>
</dbReference>
<dbReference type="PRINTS" id="PR00719">
    <property type="entry name" value="LMWPTPASE"/>
</dbReference>